<feature type="transmembrane region" description="Helical" evidence="8">
    <location>
        <begin position="110"/>
        <end position="131"/>
    </location>
</feature>
<dbReference type="GO" id="GO:0033214">
    <property type="term" value="P:siderophore-iron import into cell"/>
    <property type="evidence" value="ECO:0007669"/>
    <property type="project" value="TreeGrafter"/>
</dbReference>
<feature type="transmembrane region" description="Helical" evidence="8">
    <location>
        <begin position="81"/>
        <end position="98"/>
    </location>
</feature>
<dbReference type="Pfam" id="PF01032">
    <property type="entry name" value="FecCD"/>
    <property type="match status" value="1"/>
</dbReference>
<evidence type="ECO:0000256" key="3">
    <source>
        <dbReference type="ARBA" id="ARBA00022448"/>
    </source>
</evidence>
<evidence type="ECO:0000256" key="2">
    <source>
        <dbReference type="ARBA" id="ARBA00007935"/>
    </source>
</evidence>
<reference evidence="9 10" key="1">
    <citation type="submission" date="2017-11" db="EMBL/GenBank/DDBJ databases">
        <title>Genomic Encyclopedia of Archaeal and Bacterial Type Strains, Phase II (KMG-II): From Individual Species to Whole Genera.</title>
        <authorList>
            <person name="Goeker M."/>
        </authorList>
    </citation>
    <scope>NUCLEOTIDE SEQUENCE [LARGE SCALE GENOMIC DNA]</scope>
    <source>
        <strain evidence="9 10">DSM 27763</strain>
    </source>
</reference>
<gene>
    <name evidence="9" type="ORF">CLV56_3337</name>
</gene>
<evidence type="ECO:0000256" key="6">
    <source>
        <dbReference type="ARBA" id="ARBA00022989"/>
    </source>
</evidence>
<dbReference type="EMBL" id="PGEZ01000002">
    <property type="protein sequence ID" value="PJJ53839.1"/>
    <property type="molecule type" value="Genomic_DNA"/>
</dbReference>
<dbReference type="GO" id="GO:0005886">
    <property type="term" value="C:plasma membrane"/>
    <property type="evidence" value="ECO:0007669"/>
    <property type="project" value="UniProtKB-SubCell"/>
</dbReference>
<sequence length="351" mass="35268">MTLPSAPTAPAQARKARAGAVTARRRVVGLVVCLVVLLVAVVASVAVGSRAVSLPDIVAGVFSPDPDDIAQVAVHQRLPRTLLGLLVGAALGLAGGVMQGLTRNPLADPGLLGVNAGASFFVVLALSFLGVGSLSSAVWFAFVGAAVTSAGVWAVGSLGRAGATPLKLALAGAATAAAFTSLTTLVLLSQREVLEVFRFWQVGSVGGASFSEILTVLPFLAVGAFLAVALAGGLTNLALGDDVATALGQRTGLTRVAGGVAVVLLCGTAVAVAGPIGFVGLTMPHLARLFTGPDYRWILPYAAALGAALLVLADVLGRVVADGEIEVGVMTALLGAPFFVAVVRRTRLREL</sequence>
<keyword evidence="7 8" id="KW-0472">Membrane</keyword>
<evidence type="ECO:0000256" key="1">
    <source>
        <dbReference type="ARBA" id="ARBA00004651"/>
    </source>
</evidence>
<keyword evidence="4" id="KW-1003">Cell membrane</keyword>
<accession>A0A2M9B7B2</accession>
<dbReference type="FunFam" id="1.10.3470.10:FF:000001">
    <property type="entry name" value="Vitamin B12 ABC transporter permease BtuC"/>
    <property type="match status" value="1"/>
</dbReference>
<keyword evidence="5 8" id="KW-0812">Transmembrane</keyword>
<dbReference type="InterPro" id="IPR037294">
    <property type="entry name" value="ABC_BtuC-like"/>
</dbReference>
<feature type="transmembrane region" description="Helical" evidence="8">
    <location>
        <begin position="260"/>
        <end position="283"/>
    </location>
</feature>
<dbReference type="SUPFAM" id="SSF81345">
    <property type="entry name" value="ABC transporter involved in vitamin B12 uptake, BtuC"/>
    <property type="match status" value="1"/>
</dbReference>
<feature type="transmembrane region" description="Helical" evidence="8">
    <location>
        <begin position="137"/>
        <end position="156"/>
    </location>
</feature>
<feature type="transmembrane region" description="Helical" evidence="8">
    <location>
        <begin position="27"/>
        <end position="47"/>
    </location>
</feature>
<organism evidence="9 10">
    <name type="scientific">Mumia flava</name>
    <dbReference type="NCBI Taxonomy" id="1348852"/>
    <lineage>
        <taxon>Bacteria</taxon>
        <taxon>Bacillati</taxon>
        <taxon>Actinomycetota</taxon>
        <taxon>Actinomycetes</taxon>
        <taxon>Propionibacteriales</taxon>
        <taxon>Nocardioidaceae</taxon>
        <taxon>Mumia</taxon>
    </lineage>
</organism>
<dbReference type="InterPro" id="IPR000522">
    <property type="entry name" value="ABC_transptr_permease_BtuC"/>
</dbReference>
<proteinExistence type="inferred from homology"/>
<comment type="similarity">
    <text evidence="2">Belongs to the binding-protein-dependent transport system permease family. FecCD subfamily.</text>
</comment>
<keyword evidence="3" id="KW-0813">Transport</keyword>
<keyword evidence="6 8" id="KW-1133">Transmembrane helix</keyword>
<feature type="transmembrane region" description="Helical" evidence="8">
    <location>
        <begin position="325"/>
        <end position="343"/>
    </location>
</feature>
<evidence type="ECO:0000256" key="5">
    <source>
        <dbReference type="ARBA" id="ARBA00022692"/>
    </source>
</evidence>
<evidence type="ECO:0000256" key="4">
    <source>
        <dbReference type="ARBA" id="ARBA00022475"/>
    </source>
</evidence>
<dbReference type="AlphaFoldDB" id="A0A2M9B7B2"/>
<dbReference type="CDD" id="cd06550">
    <property type="entry name" value="TM_ABC_iron-siderophores_like"/>
    <property type="match status" value="1"/>
</dbReference>
<evidence type="ECO:0000256" key="7">
    <source>
        <dbReference type="ARBA" id="ARBA00023136"/>
    </source>
</evidence>
<feature type="transmembrane region" description="Helical" evidence="8">
    <location>
        <begin position="168"/>
        <end position="188"/>
    </location>
</feature>
<feature type="transmembrane region" description="Helical" evidence="8">
    <location>
        <begin position="295"/>
        <end position="313"/>
    </location>
</feature>
<protein>
    <submittedName>
        <fullName evidence="9">Iron complex transport system permease protein</fullName>
    </submittedName>
</protein>
<evidence type="ECO:0000313" key="9">
    <source>
        <dbReference type="EMBL" id="PJJ53839.1"/>
    </source>
</evidence>
<evidence type="ECO:0000313" key="10">
    <source>
        <dbReference type="Proteomes" id="UP000230842"/>
    </source>
</evidence>
<dbReference type="RefSeq" id="WP_245857968.1">
    <property type="nucleotide sequence ID" value="NZ_PGEZ01000002.1"/>
</dbReference>
<dbReference type="Proteomes" id="UP000230842">
    <property type="component" value="Unassembled WGS sequence"/>
</dbReference>
<comment type="subcellular location">
    <subcellularLocation>
        <location evidence="1">Cell membrane</location>
        <topology evidence="1">Multi-pass membrane protein</topology>
    </subcellularLocation>
</comment>
<feature type="transmembrane region" description="Helical" evidence="8">
    <location>
        <begin position="216"/>
        <end position="239"/>
    </location>
</feature>
<dbReference type="PANTHER" id="PTHR30472:SF1">
    <property type="entry name" value="FE(3+) DICITRATE TRANSPORT SYSTEM PERMEASE PROTEIN FECC-RELATED"/>
    <property type="match status" value="1"/>
</dbReference>
<comment type="caution">
    <text evidence="9">The sequence shown here is derived from an EMBL/GenBank/DDBJ whole genome shotgun (WGS) entry which is preliminary data.</text>
</comment>
<dbReference type="Gene3D" id="1.10.3470.10">
    <property type="entry name" value="ABC transporter involved in vitamin B12 uptake, BtuC"/>
    <property type="match status" value="1"/>
</dbReference>
<name>A0A2M9B7B2_9ACTN</name>
<evidence type="ECO:0000256" key="8">
    <source>
        <dbReference type="SAM" id="Phobius"/>
    </source>
</evidence>
<keyword evidence="10" id="KW-1185">Reference proteome</keyword>
<dbReference type="GO" id="GO:0022857">
    <property type="term" value="F:transmembrane transporter activity"/>
    <property type="evidence" value="ECO:0007669"/>
    <property type="project" value="InterPro"/>
</dbReference>
<dbReference type="PANTHER" id="PTHR30472">
    <property type="entry name" value="FERRIC ENTEROBACTIN TRANSPORT SYSTEM PERMEASE PROTEIN"/>
    <property type="match status" value="1"/>
</dbReference>